<dbReference type="Proteomes" id="UP000288716">
    <property type="component" value="Unassembled WGS sequence"/>
</dbReference>
<dbReference type="GO" id="GO:0006790">
    <property type="term" value="P:sulfur compound metabolic process"/>
    <property type="evidence" value="ECO:0007669"/>
    <property type="project" value="TreeGrafter"/>
</dbReference>
<dbReference type="AlphaFoldDB" id="A0A443S538"/>
<organism evidence="1 2">
    <name type="scientific">Leptotrombidium deliense</name>
    <dbReference type="NCBI Taxonomy" id="299467"/>
    <lineage>
        <taxon>Eukaryota</taxon>
        <taxon>Metazoa</taxon>
        <taxon>Ecdysozoa</taxon>
        <taxon>Arthropoda</taxon>
        <taxon>Chelicerata</taxon>
        <taxon>Arachnida</taxon>
        <taxon>Acari</taxon>
        <taxon>Acariformes</taxon>
        <taxon>Trombidiformes</taxon>
        <taxon>Prostigmata</taxon>
        <taxon>Anystina</taxon>
        <taxon>Parasitengona</taxon>
        <taxon>Trombiculoidea</taxon>
        <taxon>Trombiculidae</taxon>
        <taxon>Leptotrombidium</taxon>
    </lineage>
</organism>
<dbReference type="GO" id="GO:0001517">
    <property type="term" value="F:N-acetylglucosamine 6-O-sulfotransferase activity"/>
    <property type="evidence" value="ECO:0007669"/>
    <property type="project" value="TreeGrafter"/>
</dbReference>
<dbReference type="OrthoDB" id="6515696at2759"/>
<dbReference type="GO" id="GO:0006044">
    <property type="term" value="P:N-acetylglucosamine metabolic process"/>
    <property type="evidence" value="ECO:0007669"/>
    <property type="project" value="TreeGrafter"/>
</dbReference>
<dbReference type="Pfam" id="PF13469">
    <property type="entry name" value="Sulfotransfer_3"/>
    <property type="match status" value="1"/>
</dbReference>
<name>A0A443S538_9ACAR</name>
<comment type="caution">
    <text evidence="1">The sequence shown here is derived from an EMBL/GenBank/DDBJ whole genome shotgun (WGS) entry which is preliminary data.</text>
</comment>
<accession>A0A443S538</accession>
<proteinExistence type="predicted"/>
<protein>
    <submittedName>
        <fullName evidence="1">Secreted protein-like protein</fullName>
    </submittedName>
</protein>
<dbReference type="InterPro" id="IPR051135">
    <property type="entry name" value="Gal/GlcNAc/GalNAc_ST"/>
</dbReference>
<dbReference type="SUPFAM" id="SSF52540">
    <property type="entry name" value="P-loop containing nucleoside triphosphate hydrolases"/>
    <property type="match status" value="1"/>
</dbReference>
<dbReference type="STRING" id="299467.A0A443S538"/>
<sequence length="320" mass="38110">MYEERYQVDFQNDVYPLNGSYFDEYESLPKTKLLIIVAYWRSGSTFLGDLLQQNDDTFYSFEPLRGYVVSKGNIDAPENVTQSFNIMRQILDCNFEEISKYRDKSVTQYDYRLNNVLKSHCTTFTYCSPKLVENVCRKCELHVIKTVRLTLKQAFQFVRTLNYSENVKIVHLVRDPRAIFNSRRNLWLHWCTGNCANLSMLCERMNDDFKTFMEIKKQFPKNVFRVYYEQLAFDTINYTRELYKVLNLKFSRQVLTFIQIHTSVRAFADFQSPETIRNSRNTISKWYSESSVSEINKIQNVCKRKEDTHILSILQLSNEY</sequence>
<reference evidence="1 2" key="1">
    <citation type="journal article" date="2018" name="Gigascience">
        <title>Genomes of trombidid mites reveal novel predicted allergens and laterally-transferred genes associated with secondary metabolism.</title>
        <authorList>
            <person name="Dong X."/>
            <person name="Chaisiri K."/>
            <person name="Xia D."/>
            <person name="Armstrong S.D."/>
            <person name="Fang Y."/>
            <person name="Donnelly M.J."/>
            <person name="Kadowaki T."/>
            <person name="McGarry J.W."/>
            <person name="Darby A.C."/>
            <person name="Makepeace B.L."/>
        </authorList>
    </citation>
    <scope>NUCLEOTIDE SEQUENCE [LARGE SCALE GENOMIC DNA]</scope>
    <source>
        <strain evidence="1">UoL-UT</strain>
    </source>
</reference>
<evidence type="ECO:0000313" key="2">
    <source>
        <dbReference type="Proteomes" id="UP000288716"/>
    </source>
</evidence>
<gene>
    <name evidence="1" type="ORF">B4U80_14007</name>
</gene>
<dbReference type="Gene3D" id="3.40.50.300">
    <property type="entry name" value="P-loop containing nucleotide triphosphate hydrolases"/>
    <property type="match status" value="1"/>
</dbReference>
<evidence type="ECO:0000313" key="1">
    <source>
        <dbReference type="EMBL" id="RWS22640.1"/>
    </source>
</evidence>
<dbReference type="VEuPathDB" id="VectorBase:LDEU009400"/>
<dbReference type="PANTHER" id="PTHR10704:SF44">
    <property type="entry name" value="LD35051P-RELATED"/>
    <property type="match status" value="1"/>
</dbReference>
<dbReference type="EMBL" id="NCKV01008249">
    <property type="protein sequence ID" value="RWS22640.1"/>
    <property type="molecule type" value="Genomic_DNA"/>
</dbReference>
<keyword evidence="2" id="KW-1185">Reference proteome</keyword>
<dbReference type="InterPro" id="IPR027417">
    <property type="entry name" value="P-loop_NTPase"/>
</dbReference>
<dbReference type="PANTHER" id="PTHR10704">
    <property type="entry name" value="CARBOHYDRATE SULFOTRANSFERASE"/>
    <property type="match status" value="1"/>
</dbReference>